<dbReference type="PROSITE" id="PS51007">
    <property type="entry name" value="CYTC"/>
    <property type="match status" value="1"/>
</dbReference>
<dbReference type="InterPro" id="IPR009056">
    <property type="entry name" value="Cyt_c-like_dom"/>
</dbReference>
<sequence length="501" mass="55575">MVVLIAMLASIPLGLAQAEVRPDHAKKMAKGLAIFRDGVGQALKQRCVKCHGGEKVRGELDITTRNLLLKGGSEGPAVVPGSAKASRLFKLISHAEKPHMPAKGGKLPAGLIAKFAEWIDMGAPYGKTLLDSKVADGEMQITERDRGYWAFTPLKMTTVPKVENSQWVSNEIDHFVLSKLEAAGLQPNDPAQHRVLLRRLYFDIIGLPPAPEEVANFLTAADGNPRAALESVVDQLLNSPHYGERWGRHWLDVARYADSFGFEQDTDRNHAYHYRDFVIKALNDDMPYDQFVRWQIAGDEIAPENPLALMATGFLGAGVFPTQLTEKEFESARYDELDDMVGTMGTAMLGMTIGCARCHDHKYDPIPTRDYYRLITTFATTIRSEIDVDLNPAVTKAGLAKWQVVHEKLVAGLARWEDESLHERFIAWAKNSPDESAEKFEWLVLDDLEIESLNGAVFKSQGDGSFLLAGNNPKDDRWVITTESKAKALTGIRIEALAHES</sequence>
<name>A0A382EKD2_9ZZZZ</name>
<dbReference type="PANTHER" id="PTHR35889:SF3">
    <property type="entry name" value="F-BOX DOMAIN-CONTAINING PROTEIN"/>
    <property type="match status" value="1"/>
</dbReference>
<evidence type="ECO:0000259" key="3">
    <source>
        <dbReference type="PROSITE" id="PS51007"/>
    </source>
</evidence>
<dbReference type="InterPro" id="IPR011444">
    <property type="entry name" value="DUF1549"/>
</dbReference>
<evidence type="ECO:0000256" key="1">
    <source>
        <dbReference type="ARBA" id="ARBA00022723"/>
    </source>
</evidence>
<organism evidence="4">
    <name type="scientific">marine metagenome</name>
    <dbReference type="NCBI Taxonomy" id="408172"/>
    <lineage>
        <taxon>unclassified sequences</taxon>
        <taxon>metagenomes</taxon>
        <taxon>ecological metagenomes</taxon>
    </lineage>
</organism>
<dbReference type="GO" id="GO:0009055">
    <property type="term" value="F:electron transfer activity"/>
    <property type="evidence" value="ECO:0007669"/>
    <property type="project" value="InterPro"/>
</dbReference>
<reference evidence="4" key="1">
    <citation type="submission" date="2018-05" db="EMBL/GenBank/DDBJ databases">
        <authorList>
            <person name="Lanie J.A."/>
            <person name="Ng W.-L."/>
            <person name="Kazmierczak K.M."/>
            <person name="Andrzejewski T.M."/>
            <person name="Davidsen T.M."/>
            <person name="Wayne K.J."/>
            <person name="Tettelin H."/>
            <person name="Glass J.I."/>
            <person name="Rusch D."/>
            <person name="Podicherti R."/>
            <person name="Tsui H.-C.T."/>
            <person name="Winkler M.E."/>
        </authorList>
    </citation>
    <scope>NUCLEOTIDE SEQUENCE</scope>
</reference>
<dbReference type="Pfam" id="PF07583">
    <property type="entry name" value="PSCyt2"/>
    <property type="match status" value="1"/>
</dbReference>
<dbReference type="GO" id="GO:0020037">
    <property type="term" value="F:heme binding"/>
    <property type="evidence" value="ECO:0007669"/>
    <property type="project" value="InterPro"/>
</dbReference>
<dbReference type="EMBL" id="UINC01045026">
    <property type="protein sequence ID" value="SVB51266.1"/>
    <property type="molecule type" value="Genomic_DNA"/>
</dbReference>
<accession>A0A382EKD2</accession>
<keyword evidence="2" id="KW-0408">Iron</keyword>
<evidence type="ECO:0000256" key="2">
    <source>
        <dbReference type="ARBA" id="ARBA00023004"/>
    </source>
</evidence>
<keyword evidence="1" id="KW-0479">Metal-binding</keyword>
<feature type="non-terminal residue" evidence="4">
    <location>
        <position position="501"/>
    </location>
</feature>
<evidence type="ECO:0000313" key="4">
    <source>
        <dbReference type="EMBL" id="SVB51266.1"/>
    </source>
</evidence>
<dbReference type="AlphaFoldDB" id="A0A382EKD2"/>
<dbReference type="InterPro" id="IPR011429">
    <property type="entry name" value="Cyt_c_Planctomycete-type"/>
</dbReference>
<dbReference type="PANTHER" id="PTHR35889">
    <property type="entry name" value="CYCLOINULO-OLIGOSACCHARIDE FRUCTANOTRANSFERASE-RELATED"/>
    <property type="match status" value="1"/>
</dbReference>
<proteinExistence type="predicted"/>
<dbReference type="GO" id="GO:0046872">
    <property type="term" value="F:metal ion binding"/>
    <property type="evidence" value="ECO:0007669"/>
    <property type="project" value="UniProtKB-KW"/>
</dbReference>
<feature type="domain" description="Cytochrome c" evidence="3">
    <location>
        <begin position="26"/>
        <end position="123"/>
    </location>
</feature>
<dbReference type="Pfam" id="PF07635">
    <property type="entry name" value="PSCyt1"/>
    <property type="match status" value="1"/>
</dbReference>
<gene>
    <name evidence="4" type="ORF">METZ01_LOCUS204120</name>
</gene>
<protein>
    <recommendedName>
        <fullName evidence="3">Cytochrome c domain-containing protein</fullName>
    </recommendedName>
</protein>